<keyword evidence="1" id="KW-0614">Plasmid</keyword>
<dbReference type="RefSeq" id="WP_150986922.1">
    <property type="nucleotide sequence ID" value="NZ_CP062807.1"/>
</dbReference>
<geneLocation type="plasmid" evidence="1 2">
    <name>pRK1-3</name>
</geneLocation>
<protein>
    <submittedName>
        <fullName evidence="1">Uncharacterized protein</fullName>
    </submittedName>
</protein>
<dbReference type="AlphaFoldDB" id="A0A643FTC2"/>
<gene>
    <name evidence="1" type="ORF">F7R26_039635</name>
</gene>
<evidence type="ECO:0000313" key="1">
    <source>
        <dbReference type="EMBL" id="QOT82223.1"/>
    </source>
</evidence>
<dbReference type="GeneID" id="98407086"/>
<evidence type="ECO:0000313" key="2">
    <source>
        <dbReference type="Proteomes" id="UP000397656"/>
    </source>
</evidence>
<proteinExistence type="predicted"/>
<accession>A0A643FTC2</accession>
<reference evidence="1 2" key="1">
    <citation type="submission" date="2020-10" db="EMBL/GenBank/DDBJ databases">
        <title>Complete genome sequence of Cupriavidus basilensis CCUG 49340T.</title>
        <authorList>
            <person name="Salva-Serra F."/>
            <person name="Donoso R.A."/>
            <person name="Cho K.H."/>
            <person name="Yoo J.A."/>
            <person name="Lee K."/>
            <person name="Yoon S.-H."/>
            <person name="Perez-Pantoja D."/>
            <person name="Moore E.R.B."/>
        </authorList>
    </citation>
    <scope>NUCLEOTIDE SEQUENCE [LARGE SCALE GENOMIC DNA]</scope>
    <source>
        <strain evidence="2">CCUG 49340</strain>
        <plasmid evidence="1 2">pRK1-3</plasmid>
    </source>
</reference>
<sequence length="222" mass="24599">MKKYFRWLTTIQWTFLTTTIGLMCIAAQFHRRVDYPWVQALRAAEAAALGSADAPPLLEHFVSGFAYTLIAFCGVQLLGLVYREAGELVDNWSKGLRACAILVLIMAVYFIVEPKNRFSPVHYLVAILVGGWLGLFIRAPRRTMEQAMRRPLHSVFYVAATIWILLNLSWEVRQLLTATTSLSQSCLQLLCSLLGLGGGLLVVRVVGFKSVDVAHSAGAARA</sequence>
<dbReference type="EMBL" id="CP062807">
    <property type="protein sequence ID" value="QOT82223.1"/>
    <property type="molecule type" value="Genomic_DNA"/>
</dbReference>
<organism evidence="1 2">
    <name type="scientific">Cupriavidus basilensis</name>
    <dbReference type="NCBI Taxonomy" id="68895"/>
    <lineage>
        <taxon>Bacteria</taxon>
        <taxon>Pseudomonadati</taxon>
        <taxon>Pseudomonadota</taxon>
        <taxon>Betaproteobacteria</taxon>
        <taxon>Burkholderiales</taxon>
        <taxon>Burkholderiaceae</taxon>
        <taxon>Cupriavidus</taxon>
    </lineage>
</organism>
<name>A0A643FTC2_9BURK</name>
<dbReference type="Proteomes" id="UP000397656">
    <property type="component" value="Plasmid pRK1-3"/>
</dbReference>